<evidence type="ECO:0000313" key="3">
    <source>
        <dbReference type="Proteomes" id="UP000298714"/>
    </source>
</evidence>
<accession>A0A4D7C225</accession>
<feature type="region of interest" description="Disordered" evidence="1">
    <location>
        <begin position="1"/>
        <end position="23"/>
    </location>
</feature>
<gene>
    <name evidence="2" type="ORF">E6W36_04460</name>
</gene>
<protein>
    <submittedName>
        <fullName evidence="2">Uncharacterized protein</fullName>
    </submittedName>
</protein>
<keyword evidence="3" id="KW-1185">Reference proteome</keyword>
<proteinExistence type="predicted"/>
<dbReference type="AlphaFoldDB" id="A0A4D7C225"/>
<dbReference type="KEGG" id="hgn:E6W36_04460"/>
<dbReference type="RefSeq" id="WP_222873919.1">
    <property type="nucleotide sequence ID" value="NZ_CP039704.1"/>
</dbReference>
<evidence type="ECO:0000313" key="2">
    <source>
        <dbReference type="EMBL" id="QCI79101.1"/>
    </source>
</evidence>
<name>A0A4D7C225_9SPHN</name>
<dbReference type="Proteomes" id="UP000298714">
    <property type="component" value="Chromosome"/>
</dbReference>
<evidence type="ECO:0000256" key="1">
    <source>
        <dbReference type="SAM" id="MobiDB-lite"/>
    </source>
</evidence>
<sequence length="66" mass="6754">MSTVDSTAFTGSGSLSGAPTTFSGVVDAAPQPSPILFQGVSADQDLVAAPYGFDEAYDPWALPRMS</sequence>
<dbReference type="EMBL" id="CP039704">
    <property type="protein sequence ID" value="QCI79101.1"/>
    <property type="molecule type" value="Genomic_DNA"/>
</dbReference>
<organism evidence="2 3">
    <name type="scientific">Hankyongella ginsenosidimutans</name>
    <dbReference type="NCBI Taxonomy" id="1763828"/>
    <lineage>
        <taxon>Bacteria</taxon>
        <taxon>Pseudomonadati</taxon>
        <taxon>Pseudomonadota</taxon>
        <taxon>Alphaproteobacteria</taxon>
        <taxon>Sphingomonadales</taxon>
        <taxon>Sphingomonadaceae</taxon>
        <taxon>Hankyongella</taxon>
    </lineage>
</organism>
<reference evidence="3" key="1">
    <citation type="submission" date="2019-04" db="EMBL/GenBank/DDBJ databases">
        <title>Complete genome sequence of Sphingomonas sp. W1-2-3.</title>
        <authorList>
            <person name="Im W.T."/>
        </authorList>
    </citation>
    <scope>NUCLEOTIDE SEQUENCE [LARGE SCALE GENOMIC DNA]</scope>
    <source>
        <strain evidence="3">W1-2-3</strain>
    </source>
</reference>